<evidence type="ECO:0000313" key="1">
    <source>
        <dbReference type="EMBL" id="GFN95129.1"/>
    </source>
</evidence>
<sequence>MFSVLENIPISFPWMWAAGSSPAQSWSTIHVFMDRGNRVRHSRVQIHYAYSLKLCFLPLFVLFCGDTTEDFIAMSTMAKPSSLALNADNLSRLSLEIMKFNSPERLFISMSATAKPSNLAVKADNLSLRRVVLELCG</sequence>
<dbReference type="EMBL" id="BLXT01002484">
    <property type="protein sequence ID" value="GFN95129.1"/>
    <property type="molecule type" value="Genomic_DNA"/>
</dbReference>
<reference evidence="1 2" key="1">
    <citation type="journal article" date="2021" name="Elife">
        <title>Chloroplast acquisition without the gene transfer in kleptoplastic sea slugs, Plakobranchus ocellatus.</title>
        <authorList>
            <person name="Maeda T."/>
            <person name="Takahashi S."/>
            <person name="Yoshida T."/>
            <person name="Shimamura S."/>
            <person name="Takaki Y."/>
            <person name="Nagai Y."/>
            <person name="Toyoda A."/>
            <person name="Suzuki Y."/>
            <person name="Arimoto A."/>
            <person name="Ishii H."/>
            <person name="Satoh N."/>
            <person name="Nishiyama T."/>
            <person name="Hasebe M."/>
            <person name="Maruyama T."/>
            <person name="Minagawa J."/>
            <person name="Obokata J."/>
            <person name="Shigenobu S."/>
        </authorList>
    </citation>
    <scope>NUCLEOTIDE SEQUENCE [LARGE SCALE GENOMIC DNA]</scope>
</reference>
<comment type="caution">
    <text evidence="1">The sequence shown here is derived from an EMBL/GenBank/DDBJ whole genome shotgun (WGS) entry which is preliminary data.</text>
</comment>
<organism evidence="1 2">
    <name type="scientific">Plakobranchus ocellatus</name>
    <dbReference type="NCBI Taxonomy" id="259542"/>
    <lineage>
        <taxon>Eukaryota</taxon>
        <taxon>Metazoa</taxon>
        <taxon>Spiralia</taxon>
        <taxon>Lophotrochozoa</taxon>
        <taxon>Mollusca</taxon>
        <taxon>Gastropoda</taxon>
        <taxon>Heterobranchia</taxon>
        <taxon>Euthyneura</taxon>
        <taxon>Panpulmonata</taxon>
        <taxon>Sacoglossa</taxon>
        <taxon>Placobranchoidea</taxon>
        <taxon>Plakobranchidae</taxon>
        <taxon>Plakobranchus</taxon>
    </lineage>
</organism>
<dbReference type="Proteomes" id="UP000735302">
    <property type="component" value="Unassembled WGS sequence"/>
</dbReference>
<evidence type="ECO:0000313" key="2">
    <source>
        <dbReference type="Proteomes" id="UP000735302"/>
    </source>
</evidence>
<protein>
    <submittedName>
        <fullName evidence="1">Uncharacterized protein</fullName>
    </submittedName>
</protein>
<keyword evidence="2" id="KW-1185">Reference proteome</keyword>
<dbReference type="AlphaFoldDB" id="A0AAV3ZJ26"/>
<gene>
    <name evidence="1" type="ORF">PoB_002163500</name>
</gene>
<name>A0AAV3ZJ26_9GAST</name>
<accession>A0AAV3ZJ26</accession>
<proteinExistence type="predicted"/>